<dbReference type="InterPro" id="IPR041490">
    <property type="entry name" value="KstR2_TetR_C"/>
</dbReference>
<dbReference type="SUPFAM" id="SSF46689">
    <property type="entry name" value="Homeodomain-like"/>
    <property type="match status" value="1"/>
</dbReference>
<organism evidence="5 6">
    <name type="scientific">Nocardia transvalensis</name>
    <dbReference type="NCBI Taxonomy" id="37333"/>
    <lineage>
        <taxon>Bacteria</taxon>
        <taxon>Bacillati</taxon>
        <taxon>Actinomycetota</taxon>
        <taxon>Actinomycetes</taxon>
        <taxon>Mycobacteriales</taxon>
        <taxon>Nocardiaceae</taxon>
        <taxon>Nocardia</taxon>
    </lineage>
</organism>
<dbReference type="InterPro" id="IPR009057">
    <property type="entry name" value="Homeodomain-like_sf"/>
</dbReference>
<dbReference type="InterPro" id="IPR001647">
    <property type="entry name" value="HTH_TetR"/>
</dbReference>
<dbReference type="PRINTS" id="PR00455">
    <property type="entry name" value="HTHTETR"/>
</dbReference>
<dbReference type="SUPFAM" id="SSF48498">
    <property type="entry name" value="Tetracyclin repressor-like, C-terminal domain"/>
    <property type="match status" value="1"/>
</dbReference>
<dbReference type="Proteomes" id="UP000540412">
    <property type="component" value="Unassembled WGS sequence"/>
</dbReference>
<dbReference type="InterPro" id="IPR036271">
    <property type="entry name" value="Tet_transcr_reg_TetR-rel_C_sf"/>
</dbReference>
<sequence length="239" mass="25910">MTETPVRRRGRPPATIAAETRERIVHAAVDLFAEKGFHGTGVAEIGERADVQRGALYYHIGSKEELLFEILRDYTELMLAEAAEIAGGAGEPVAKLRGLIHSHVRLIVAHRREVAIQLRDVTALTGDRGADLQELRERIQRYWQQVIDAGYAAGALRTADHVVTNSILGMLNMVTFWYRPHGGHTPGEIADILAATLLDGIVAGPGEIAVSPARSRTTPSSGAHTSSPGELRDTEQTKG</sequence>
<dbReference type="AlphaFoldDB" id="A0A7W9PK52"/>
<gene>
    <name evidence="5" type="ORF">BJY24_006100</name>
</gene>
<dbReference type="Gene3D" id="1.10.10.60">
    <property type="entry name" value="Homeodomain-like"/>
    <property type="match status" value="1"/>
</dbReference>
<dbReference type="EMBL" id="JACHIT010000002">
    <property type="protein sequence ID" value="MBB5917188.1"/>
    <property type="molecule type" value="Genomic_DNA"/>
</dbReference>
<feature type="region of interest" description="Disordered" evidence="3">
    <location>
        <begin position="210"/>
        <end position="239"/>
    </location>
</feature>
<dbReference type="GO" id="GO:0003700">
    <property type="term" value="F:DNA-binding transcription factor activity"/>
    <property type="evidence" value="ECO:0007669"/>
    <property type="project" value="TreeGrafter"/>
</dbReference>
<dbReference type="PANTHER" id="PTHR30055:SF237">
    <property type="entry name" value="TRANSCRIPTIONAL REPRESSOR MCE3R"/>
    <property type="match status" value="1"/>
</dbReference>
<keyword evidence="6" id="KW-1185">Reference proteome</keyword>
<evidence type="ECO:0000256" key="2">
    <source>
        <dbReference type="PROSITE-ProRule" id="PRU00335"/>
    </source>
</evidence>
<dbReference type="Pfam" id="PF17932">
    <property type="entry name" value="TetR_C_24"/>
    <property type="match status" value="1"/>
</dbReference>
<feature type="domain" description="HTH tetR-type" evidence="4">
    <location>
        <begin position="18"/>
        <end position="78"/>
    </location>
</feature>
<dbReference type="Gene3D" id="1.10.357.10">
    <property type="entry name" value="Tetracycline Repressor, domain 2"/>
    <property type="match status" value="1"/>
</dbReference>
<dbReference type="PROSITE" id="PS50977">
    <property type="entry name" value="HTH_TETR_2"/>
    <property type="match status" value="1"/>
</dbReference>
<protein>
    <submittedName>
        <fullName evidence="5">AcrR family transcriptional regulator</fullName>
    </submittedName>
</protein>
<accession>A0A7W9PK52</accession>
<dbReference type="GO" id="GO:0000976">
    <property type="term" value="F:transcription cis-regulatory region binding"/>
    <property type="evidence" value="ECO:0007669"/>
    <property type="project" value="TreeGrafter"/>
</dbReference>
<dbReference type="PANTHER" id="PTHR30055">
    <property type="entry name" value="HTH-TYPE TRANSCRIPTIONAL REGULATOR RUTR"/>
    <property type="match status" value="1"/>
</dbReference>
<evidence type="ECO:0000259" key="4">
    <source>
        <dbReference type="PROSITE" id="PS50977"/>
    </source>
</evidence>
<proteinExistence type="predicted"/>
<feature type="compositionally biased region" description="Basic and acidic residues" evidence="3">
    <location>
        <begin position="230"/>
        <end position="239"/>
    </location>
</feature>
<evidence type="ECO:0000313" key="6">
    <source>
        <dbReference type="Proteomes" id="UP000540412"/>
    </source>
</evidence>
<reference evidence="5 6" key="1">
    <citation type="submission" date="2020-08" db="EMBL/GenBank/DDBJ databases">
        <title>Sequencing the genomes of 1000 actinobacteria strains.</title>
        <authorList>
            <person name="Klenk H.-P."/>
        </authorList>
    </citation>
    <scope>NUCLEOTIDE SEQUENCE [LARGE SCALE GENOMIC DNA]</scope>
    <source>
        <strain evidence="5 6">DSM 43582</strain>
    </source>
</reference>
<dbReference type="InterPro" id="IPR050109">
    <property type="entry name" value="HTH-type_TetR-like_transc_reg"/>
</dbReference>
<keyword evidence="1 2" id="KW-0238">DNA-binding</keyword>
<evidence type="ECO:0000256" key="3">
    <source>
        <dbReference type="SAM" id="MobiDB-lite"/>
    </source>
</evidence>
<evidence type="ECO:0000256" key="1">
    <source>
        <dbReference type="ARBA" id="ARBA00023125"/>
    </source>
</evidence>
<name>A0A7W9PK52_9NOCA</name>
<feature type="compositionally biased region" description="Polar residues" evidence="3">
    <location>
        <begin position="214"/>
        <end position="228"/>
    </location>
</feature>
<dbReference type="Pfam" id="PF00440">
    <property type="entry name" value="TetR_N"/>
    <property type="match status" value="1"/>
</dbReference>
<comment type="caution">
    <text evidence="5">The sequence shown here is derived from an EMBL/GenBank/DDBJ whole genome shotgun (WGS) entry which is preliminary data.</text>
</comment>
<feature type="DNA-binding region" description="H-T-H motif" evidence="2">
    <location>
        <begin position="41"/>
        <end position="60"/>
    </location>
</feature>
<evidence type="ECO:0000313" key="5">
    <source>
        <dbReference type="EMBL" id="MBB5917188.1"/>
    </source>
</evidence>